<dbReference type="VEuPathDB" id="FungiDB:BO71DRAFT_360028"/>
<dbReference type="PRINTS" id="PR00465">
    <property type="entry name" value="EP450IV"/>
</dbReference>
<evidence type="ECO:0000256" key="2">
    <source>
        <dbReference type="ARBA" id="ARBA00010617"/>
    </source>
</evidence>
<name>A0A319D0P7_9EURO</name>
<dbReference type="PANTHER" id="PTHR46206:SF1">
    <property type="entry name" value="P450, PUTATIVE (EUROFUNG)-RELATED"/>
    <property type="match status" value="1"/>
</dbReference>
<evidence type="ECO:0000256" key="4">
    <source>
        <dbReference type="ARBA" id="ARBA00022723"/>
    </source>
</evidence>
<protein>
    <submittedName>
        <fullName evidence="9">Cytochrome P450</fullName>
    </submittedName>
</protein>
<keyword evidence="4 8" id="KW-0479">Metal-binding</keyword>
<dbReference type="Pfam" id="PF00067">
    <property type="entry name" value="p450"/>
    <property type="match status" value="1"/>
</dbReference>
<evidence type="ECO:0000256" key="8">
    <source>
        <dbReference type="PIRSR" id="PIRSR602403-1"/>
    </source>
</evidence>
<keyword evidence="10" id="KW-1185">Reference proteome</keyword>
<gene>
    <name evidence="9" type="ORF">BO71DRAFT_360028</name>
</gene>
<dbReference type="OrthoDB" id="1844152at2759"/>
<comment type="similarity">
    <text evidence="2">Belongs to the cytochrome P450 family.</text>
</comment>
<dbReference type="AlphaFoldDB" id="A0A319D0P7"/>
<evidence type="ECO:0000256" key="7">
    <source>
        <dbReference type="ARBA" id="ARBA00023033"/>
    </source>
</evidence>
<dbReference type="GO" id="GO:0019748">
    <property type="term" value="P:secondary metabolic process"/>
    <property type="evidence" value="ECO:0007669"/>
    <property type="project" value="UniProtKB-ARBA"/>
</dbReference>
<dbReference type="InterPro" id="IPR002403">
    <property type="entry name" value="Cyt_P450_E_grp-IV"/>
</dbReference>
<dbReference type="GO" id="GO:0020037">
    <property type="term" value="F:heme binding"/>
    <property type="evidence" value="ECO:0007669"/>
    <property type="project" value="InterPro"/>
</dbReference>
<evidence type="ECO:0000256" key="6">
    <source>
        <dbReference type="ARBA" id="ARBA00023004"/>
    </source>
</evidence>
<dbReference type="SUPFAM" id="SSF48264">
    <property type="entry name" value="Cytochrome P450"/>
    <property type="match status" value="1"/>
</dbReference>
<accession>A0A319D0P7</accession>
<dbReference type="EMBL" id="KZ825954">
    <property type="protein sequence ID" value="PYH91175.1"/>
    <property type="molecule type" value="Genomic_DNA"/>
</dbReference>
<feature type="binding site" description="axial binding residue" evidence="8">
    <location>
        <position position="439"/>
    </location>
    <ligand>
        <name>heme</name>
        <dbReference type="ChEBI" id="CHEBI:30413"/>
    </ligand>
    <ligandPart>
        <name>Fe</name>
        <dbReference type="ChEBI" id="CHEBI:18248"/>
    </ligandPart>
</feature>
<keyword evidence="5" id="KW-0560">Oxidoreductase</keyword>
<evidence type="ECO:0000313" key="9">
    <source>
        <dbReference type="EMBL" id="PYH91175.1"/>
    </source>
</evidence>
<dbReference type="CDD" id="cd11041">
    <property type="entry name" value="CYP503A1-like"/>
    <property type="match status" value="1"/>
</dbReference>
<evidence type="ECO:0000256" key="3">
    <source>
        <dbReference type="ARBA" id="ARBA00022617"/>
    </source>
</evidence>
<organism evidence="9 10">
    <name type="scientific">Aspergillus ellipticus CBS 707.79</name>
    <dbReference type="NCBI Taxonomy" id="1448320"/>
    <lineage>
        <taxon>Eukaryota</taxon>
        <taxon>Fungi</taxon>
        <taxon>Dikarya</taxon>
        <taxon>Ascomycota</taxon>
        <taxon>Pezizomycotina</taxon>
        <taxon>Eurotiomycetes</taxon>
        <taxon>Eurotiomycetidae</taxon>
        <taxon>Eurotiales</taxon>
        <taxon>Aspergillaceae</taxon>
        <taxon>Aspergillus</taxon>
        <taxon>Aspergillus subgen. Circumdati</taxon>
    </lineage>
</organism>
<proteinExistence type="inferred from homology"/>
<dbReference type="GO" id="GO:0004497">
    <property type="term" value="F:monooxygenase activity"/>
    <property type="evidence" value="ECO:0007669"/>
    <property type="project" value="UniProtKB-KW"/>
</dbReference>
<comment type="cofactor">
    <cofactor evidence="1 8">
        <name>heme</name>
        <dbReference type="ChEBI" id="CHEBI:30413"/>
    </cofactor>
</comment>
<dbReference type="GO" id="GO:0005506">
    <property type="term" value="F:iron ion binding"/>
    <property type="evidence" value="ECO:0007669"/>
    <property type="project" value="InterPro"/>
</dbReference>
<dbReference type="Gene3D" id="1.10.630.10">
    <property type="entry name" value="Cytochrome P450"/>
    <property type="match status" value="1"/>
</dbReference>
<evidence type="ECO:0000313" key="10">
    <source>
        <dbReference type="Proteomes" id="UP000247810"/>
    </source>
</evidence>
<dbReference type="GO" id="GO:0016705">
    <property type="term" value="F:oxidoreductase activity, acting on paired donors, with incorporation or reduction of molecular oxygen"/>
    <property type="evidence" value="ECO:0007669"/>
    <property type="project" value="InterPro"/>
</dbReference>
<dbReference type="PANTHER" id="PTHR46206">
    <property type="entry name" value="CYTOCHROME P450"/>
    <property type="match status" value="1"/>
</dbReference>
<keyword evidence="7" id="KW-0503">Monooxygenase</keyword>
<dbReference type="InterPro" id="IPR001128">
    <property type="entry name" value="Cyt_P450"/>
</dbReference>
<dbReference type="Proteomes" id="UP000247810">
    <property type="component" value="Unassembled WGS sequence"/>
</dbReference>
<keyword evidence="3 8" id="KW-0349">Heme</keyword>
<dbReference type="STRING" id="1448320.A0A319D0P7"/>
<reference evidence="9 10" key="1">
    <citation type="submission" date="2018-02" db="EMBL/GenBank/DDBJ databases">
        <title>The genomes of Aspergillus section Nigri reveals drivers in fungal speciation.</title>
        <authorList>
            <consortium name="DOE Joint Genome Institute"/>
            <person name="Vesth T.C."/>
            <person name="Nybo J."/>
            <person name="Theobald S."/>
            <person name="Brandl J."/>
            <person name="Frisvad J.C."/>
            <person name="Nielsen K.F."/>
            <person name="Lyhne E.K."/>
            <person name="Kogle M.E."/>
            <person name="Kuo A."/>
            <person name="Riley R."/>
            <person name="Clum A."/>
            <person name="Nolan M."/>
            <person name="Lipzen A."/>
            <person name="Salamov A."/>
            <person name="Henrissat B."/>
            <person name="Wiebenga A."/>
            <person name="De vries R.P."/>
            <person name="Grigoriev I.V."/>
            <person name="Mortensen U.H."/>
            <person name="Andersen M.R."/>
            <person name="Baker S.E."/>
        </authorList>
    </citation>
    <scope>NUCLEOTIDE SEQUENCE [LARGE SCALE GENOMIC DNA]</scope>
    <source>
        <strain evidence="9 10">CBS 707.79</strain>
    </source>
</reference>
<dbReference type="InterPro" id="IPR036396">
    <property type="entry name" value="Cyt_P450_sf"/>
</dbReference>
<evidence type="ECO:0000256" key="1">
    <source>
        <dbReference type="ARBA" id="ARBA00001971"/>
    </source>
</evidence>
<evidence type="ECO:0000256" key="5">
    <source>
        <dbReference type="ARBA" id="ARBA00023002"/>
    </source>
</evidence>
<sequence>MLSRLAPRDPDDIPFVRNFDKWGFRLAGYRSLWNNSKDLFQDAYGSFTKHGRPCWIPGASFSKHLALPHTYLPWMATQPDSVFNHREAFDELVKAKWAIGDRKYITEPWPTKLLNTKLRENFDDLIKAFHAEVQLAVTEQLGEDNAEWREVPVYRAMKTILVRASGRWIVGKALCQDPLFNRLTVAYMDTVFYVSGILHYTPVILHPLVGPLVSLRQRYIIEQAKKLVRPGFEERLGYLSSSSQDAAPQDFLYDAMRHAYTSRKEDFNLHDITIYALYVYWATCHQITVTAASTLLEILKSDAEYATTTRLQAESTQVFGTDEPTWSKATAARCSLMDSTLRESLRLHTFISRHVFKKIMVDGVKAPDGTVLPKGALTCVISRPLHTDHELISEGNKFIPFRFAPAKEIPEGIPTDSAGKKMTTITPDYLPFAYGKHACSGRFLADVTLKMLFTHILRHFDVELSPKNPCPQPVVHREATLPPRHALIRARRKIKV</sequence>
<keyword evidence="6 8" id="KW-0408">Iron</keyword>